<protein>
    <submittedName>
        <fullName evidence="1">Uncharacterized protein</fullName>
    </submittedName>
</protein>
<dbReference type="HOGENOM" id="CLU_2621884_0_0_1"/>
<dbReference type="Proteomes" id="UP000015530">
    <property type="component" value="Unassembled WGS sequence"/>
</dbReference>
<sequence>MENSRITTSSTGQYDLLLAMSQDSINEALKAMWDVEGDNIAKISIDGNEYGIVARIEATIEAPNIQVIADGTGRGTAI</sequence>
<dbReference type="EMBL" id="AMYD01000900">
    <property type="protein sequence ID" value="EQB55578.1"/>
    <property type="molecule type" value="Genomic_DNA"/>
</dbReference>
<evidence type="ECO:0000313" key="1">
    <source>
        <dbReference type="EMBL" id="EQB55578.1"/>
    </source>
</evidence>
<organism evidence="1 2">
    <name type="scientific">Colletotrichum gloeosporioides (strain Cg-14)</name>
    <name type="common">Anthracnose fungus</name>
    <name type="synonym">Glomerella cingulata</name>
    <dbReference type="NCBI Taxonomy" id="1237896"/>
    <lineage>
        <taxon>Eukaryota</taxon>
        <taxon>Fungi</taxon>
        <taxon>Dikarya</taxon>
        <taxon>Ascomycota</taxon>
        <taxon>Pezizomycotina</taxon>
        <taxon>Sordariomycetes</taxon>
        <taxon>Hypocreomycetidae</taxon>
        <taxon>Glomerellales</taxon>
        <taxon>Glomerellaceae</taxon>
        <taxon>Colletotrichum</taxon>
        <taxon>Colletotrichum gloeosporioides species complex</taxon>
    </lineage>
</organism>
<evidence type="ECO:0000313" key="2">
    <source>
        <dbReference type="Proteomes" id="UP000015530"/>
    </source>
</evidence>
<gene>
    <name evidence="1" type="ORF">CGLO_04481</name>
</gene>
<comment type="caution">
    <text evidence="1">The sequence shown here is derived from an EMBL/GenBank/DDBJ whole genome shotgun (WGS) entry which is preliminary data.</text>
</comment>
<reference evidence="2" key="1">
    <citation type="journal article" date="2013" name="Mol. Plant Microbe Interact.">
        <title>Global aspects of pacC regulation of pathogenicity genes in Colletotrichum gloeosporioides as revealed by transcriptome analysis.</title>
        <authorList>
            <person name="Alkan N."/>
            <person name="Meng X."/>
            <person name="Friedlander G."/>
            <person name="Reuveni E."/>
            <person name="Sukno S."/>
            <person name="Sherman A."/>
            <person name="Thon M."/>
            <person name="Fluhr R."/>
            <person name="Prusky D."/>
        </authorList>
    </citation>
    <scope>NUCLEOTIDE SEQUENCE [LARGE SCALE GENOMIC DNA]</scope>
    <source>
        <strain evidence="2">Cg-14</strain>
    </source>
</reference>
<dbReference type="AlphaFoldDB" id="T0KSD2"/>
<name>T0KSD2_COLGC</name>
<proteinExistence type="predicted"/>
<accession>T0KSD2</accession>